<comment type="caution">
    <text evidence="3">The sequence shown here is derived from an EMBL/GenBank/DDBJ whole genome shotgun (WGS) entry which is preliminary data.</text>
</comment>
<feature type="domain" description="CRISPR type III-associated protein" evidence="2">
    <location>
        <begin position="16"/>
        <end position="345"/>
    </location>
</feature>
<protein>
    <recommendedName>
        <fullName evidence="2">CRISPR type III-associated protein domain-containing protein</fullName>
    </recommendedName>
</protein>
<name>A0A1L8D0I0_9THEO</name>
<keyword evidence="1" id="KW-0051">Antiviral defense</keyword>
<dbReference type="Proteomes" id="UP000187338">
    <property type="component" value="Unassembled WGS sequence"/>
</dbReference>
<organism evidence="3 4">
    <name type="scientific">Carboxydothermus islandicus</name>
    <dbReference type="NCBI Taxonomy" id="661089"/>
    <lineage>
        <taxon>Bacteria</taxon>
        <taxon>Bacillati</taxon>
        <taxon>Bacillota</taxon>
        <taxon>Clostridia</taxon>
        <taxon>Thermoanaerobacterales</taxon>
        <taxon>Thermoanaerobacteraceae</taxon>
        <taxon>Carboxydothermus</taxon>
    </lineage>
</organism>
<gene>
    <name evidence="3" type="ORF">ciss_05440</name>
</gene>
<dbReference type="AlphaFoldDB" id="A0A1L8D0I0"/>
<dbReference type="GO" id="GO:0051607">
    <property type="term" value="P:defense response to virus"/>
    <property type="evidence" value="ECO:0007669"/>
    <property type="project" value="UniProtKB-KW"/>
</dbReference>
<proteinExistence type="predicted"/>
<sequence>MTKVKKNPYEPYRFLLQALDPIHVGTGGYRLGRVDLSIVREPGTNLPKLPGTGISGAARYYSALTYGKIVCAGQGIKDASGDGHCGDPQCPICYTFGSLNIKKGKETDKKGEETVAMAGTVRIFDARLLLFPVSSMAGPVWLTSPEVLSDVIANFKIDDLAKEVKANSQEIEVLAGNEFNGFEYLNLGWLMVKINPDHKKLDKLLEENEKWKDITSKLPEHVKPKIIVVPDSIFSLVVNSNLEVRTSVSIDPSTGAAREGALFTYEAIPRGTIFWLDVVENDYRNVNASDSPFPVKYKFKRNEIDTNEELPEPWNKPIDVVKTGLKMMEFLGVGGMNTRGFGRVKLLGSTPEVNEDAKS</sequence>
<evidence type="ECO:0000313" key="4">
    <source>
        <dbReference type="Proteomes" id="UP000187338"/>
    </source>
</evidence>
<evidence type="ECO:0000259" key="2">
    <source>
        <dbReference type="Pfam" id="PF03787"/>
    </source>
</evidence>
<dbReference type="OrthoDB" id="9789361at2"/>
<dbReference type="InterPro" id="IPR005537">
    <property type="entry name" value="RAMP_III_fam"/>
</dbReference>
<dbReference type="EMBL" id="BDJL01000010">
    <property type="protein sequence ID" value="GAV24611.1"/>
    <property type="molecule type" value="Genomic_DNA"/>
</dbReference>
<accession>A0A1L8D0I0</accession>
<dbReference type="PANTHER" id="PTHR36700:SF1">
    <property type="entry name" value="CRISPR SYSTEM CMR SUBUNIT CMR4"/>
    <property type="match status" value="1"/>
</dbReference>
<dbReference type="STRING" id="661089.ciss_05440"/>
<reference evidence="4" key="1">
    <citation type="submission" date="2016-12" db="EMBL/GenBank/DDBJ databases">
        <title>Draft Genome Sequences od Carboxydothermus pertinax and islandicus, Hydrogenogenic Carboxydotrophic Bacteria.</title>
        <authorList>
            <person name="Fukuyama Y."/>
            <person name="Ohmae K."/>
            <person name="Yoneda Y."/>
            <person name="Yoshida T."/>
            <person name="Sako Y."/>
        </authorList>
    </citation>
    <scope>NUCLEOTIDE SEQUENCE [LARGE SCALE GENOMIC DNA]</scope>
    <source>
        <strain evidence="4">SET</strain>
    </source>
</reference>
<keyword evidence="4" id="KW-1185">Reference proteome</keyword>
<dbReference type="NCBIfam" id="TIGR02580">
    <property type="entry name" value="cas_RAMP_Cmr4"/>
    <property type="match status" value="1"/>
</dbReference>
<dbReference type="PANTHER" id="PTHR36700">
    <property type="entry name" value="CRISPR SYSTEM CMR SUBUNIT CMR4"/>
    <property type="match status" value="1"/>
</dbReference>
<dbReference type="RefSeq" id="WP_075864805.1">
    <property type="nucleotide sequence ID" value="NZ_BDJL01000010.1"/>
</dbReference>
<evidence type="ECO:0000313" key="3">
    <source>
        <dbReference type="EMBL" id="GAV24611.1"/>
    </source>
</evidence>
<evidence type="ECO:0000256" key="1">
    <source>
        <dbReference type="ARBA" id="ARBA00023118"/>
    </source>
</evidence>
<dbReference type="InterPro" id="IPR013410">
    <property type="entry name" value="CRISPR-assoc_RAMP_Cmr4"/>
</dbReference>
<dbReference type="Pfam" id="PF03787">
    <property type="entry name" value="RAMPs"/>
    <property type="match status" value="1"/>
</dbReference>